<accession>A0A917YWW6</accession>
<dbReference type="SUPFAM" id="SSF53213">
    <property type="entry name" value="LigB-like"/>
    <property type="match status" value="1"/>
</dbReference>
<sequence>MAEVLGVGLSHYPLFGGLDENMASLLQRTLTDPGIPAEAKDVANWPELARREWADDEGRAAAKEHRAAMVDGFERVRAAIDDFNPDALVIWGDDQYENFKEDIIPPYAVLAYPTMDLKPWAHADRSSDMRDRPNVWGEDHSTTFQVRGRPDIAKYLASGLLEREIDVSYAYRPAHHPGLPHAFLNAVLYLDYHRTGFDYPVVPFPINCYGRRVVSYRGFMSEFGDVRELDPPSPSPRRLMRMGAEVARLCAESPWRIALVASSSWSHAFLCDRTWRLHPDTPSDVRLYQALAGGDLEEWRATPLQEIEAAGQQELLNWFPLVAAMEELGHPTPVWSKFVETAVFNSNKVFAIYGPSA</sequence>
<name>A0A917YWW6_9ACTN</name>
<dbReference type="Gene3D" id="3.40.830.10">
    <property type="entry name" value="LigB-like"/>
    <property type="match status" value="1"/>
</dbReference>
<proteinExistence type="predicted"/>
<comment type="caution">
    <text evidence="1">The sequence shown here is derived from an EMBL/GenBank/DDBJ whole genome shotgun (WGS) entry which is preliminary data.</text>
</comment>
<evidence type="ECO:0000313" key="1">
    <source>
        <dbReference type="EMBL" id="GGO68503.1"/>
    </source>
</evidence>
<dbReference type="Proteomes" id="UP000646523">
    <property type="component" value="Unassembled WGS sequence"/>
</dbReference>
<organism evidence="1 2">
    <name type="scientific">Nonomuraea cavernae</name>
    <dbReference type="NCBI Taxonomy" id="2045107"/>
    <lineage>
        <taxon>Bacteria</taxon>
        <taxon>Bacillati</taxon>
        <taxon>Actinomycetota</taxon>
        <taxon>Actinomycetes</taxon>
        <taxon>Streptosporangiales</taxon>
        <taxon>Streptosporangiaceae</taxon>
        <taxon>Nonomuraea</taxon>
    </lineage>
</organism>
<gene>
    <name evidence="1" type="ORF">GCM10012289_27420</name>
</gene>
<dbReference type="AlphaFoldDB" id="A0A917YWW6"/>
<reference evidence="1" key="2">
    <citation type="submission" date="2020-09" db="EMBL/GenBank/DDBJ databases">
        <authorList>
            <person name="Sun Q."/>
            <person name="Zhou Y."/>
        </authorList>
    </citation>
    <scope>NUCLEOTIDE SEQUENCE</scope>
    <source>
        <strain evidence="1">CGMCC 4.7368</strain>
    </source>
</reference>
<evidence type="ECO:0000313" key="2">
    <source>
        <dbReference type="Proteomes" id="UP000646523"/>
    </source>
</evidence>
<keyword evidence="2" id="KW-1185">Reference proteome</keyword>
<evidence type="ECO:0008006" key="3">
    <source>
        <dbReference type="Google" id="ProtNLM"/>
    </source>
</evidence>
<reference evidence="1" key="1">
    <citation type="journal article" date="2014" name="Int. J. Syst. Evol. Microbiol.">
        <title>Complete genome sequence of Corynebacterium casei LMG S-19264T (=DSM 44701T), isolated from a smear-ripened cheese.</title>
        <authorList>
            <consortium name="US DOE Joint Genome Institute (JGI-PGF)"/>
            <person name="Walter F."/>
            <person name="Albersmeier A."/>
            <person name="Kalinowski J."/>
            <person name="Ruckert C."/>
        </authorList>
    </citation>
    <scope>NUCLEOTIDE SEQUENCE</scope>
    <source>
        <strain evidence="1">CGMCC 4.7368</strain>
    </source>
</reference>
<protein>
    <recommendedName>
        <fullName evidence="3">Extradiol ring-cleavage dioxygenase</fullName>
    </recommendedName>
</protein>
<dbReference type="RefSeq" id="WP_189124439.1">
    <property type="nucleotide sequence ID" value="NZ_BMNH01000006.1"/>
</dbReference>
<dbReference type="EMBL" id="BMNH01000006">
    <property type="protein sequence ID" value="GGO68503.1"/>
    <property type="molecule type" value="Genomic_DNA"/>
</dbReference>